<evidence type="ECO:0000313" key="1">
    <source>
        <dbReference type="EMBL" id="KAK7086402.1"/>
    </source>
</evidence>
<protein>
    <submittedName>
        <fullName evidence="1">Uncharacterized protein</fullName>
    </submittedName>
</protein>
<sequence>SSNTLKDSIILSSCGVAILIVDMIAYNYTSNSIAANEPYNYNASCYDFYSNDTAHDASPRIDKVTQPSEQFIFSPKCCKNVNIFGNGAETNLNWELLDDIII</sequence>
<feature type="non-terminal residue" evidence="1">
    <location>
        <position position="1"/>
    </location>
</feature>
<dbReference type="AlphaFoldDB" id="A0AAN9FTU2"/>
<dbReference type="EMBL" id="JAXCGZ010000213">
    <property type="protein sequence ID" value="KAK7086402.1"/>
    <property type="molecule type" value="Genomic_DNA"/>
</dbReference>
<accession>A0AAN9FTU2</accession>
<keyword evidence="2" id="KW-1185">Reference proteome</keyword>
<name>A0AAN9FTU2_HALRR</name>
<comment type="caution">
    <text evidence="1">The sequence shown here is derived from an EMBL/GenBank/DDBJ whole genome shotgun (WGS) entry which is preliminary data.</text>
</comment>
<proteinExistence type="predicted"/>
<evidence type="ECO:0000313" key="2">
    <source>
        <dbReference type="Proteomes" id="UP001381693"/>
    </source>
</evidence>
<gene>
    <name evidence="1" type="ORF">SK128_006351</name>
</gene>
<organism evidence="1 2">
    <name type="scientific">Halocaridina rubra</name>
    <name type="common">Hawaiian red shrimp</name>
    <dbReference type="NCBI Taxonomy" id="373956"/>
    <lineage>
        <taxon>Eukaryota</taxon>
        <taxon>Metazoa</taxon>
        <taxon>Ecdysozoa</taxon>
        <taxon>Arthropoda</taxon>
        <taxon>Crustacea</taxon>
        <taxon>Multicrustacea</taxon>
        <taxon>Malacostraca</taxon>
        <taxon>Eumalacostraca</taxon>
        <taxon>Eucarida</taxon>
        <taxon>Decapoda</taxon>
        <taxon>Pleocyemata</taxon>
        <taxon>Caridea</taxon>
        <taxon>Atyoidea</taxon>
        <taxon>Atyidae</taxon>
        <taxon>Halocaridina</taxon>
    </lineage>
</organism>
<feature type="non-terminal residue" evidence="1">
    <location>
        <position position="102"/>
    </location>
</feature>
<dbReference type="Proteomes" id="UP001381693">
    <property type="component" value="Unassembled WGS sequence"/>
</dbReference>
<reference evidence="1 2" key="1">
    <citation type="submission" date="2023-11" db="EMBL/GenBank/DDBJ databases">
        <title>Halocaridina rubra genome assembly.</title>
        <authorList>
            <person name="Smith C."/>
        </authorList>
    </citation>
    <scope>NUCLEOTIDE SEQUENCE [LARGE SCALE GENOMIC DNA]</scope>
    <source>
        <strain evidence="1">EP-1</strain>
        <tissue evidence="1">Whole</tissue>
    </source>
</reference>